<keyword evidence="2" id="KW-1185">Reference proteome</keyword>
<gene>
    <name evidence="1" type="ORF">CFR76_15520</name>
</gene>
<accession>A0A2V4QY23</accession>
<evidence type="ECO:0000313" key="1">
    <source>
        <dbReference type="EMBL" id="PYD68347.1"/>
    </source>
</evidence>
<name>A0A2V4QY23_9PROT</name>
<dbReference type="Proteomes" id="UP000247371">
    <property type="component" value="Unassembled WGS sequence"/>
</dbReference>
<dbReference type="RefSeq" id="WP_110557784.1">
    <property type="nucleotide sequence ID" value="NZ_NKUB01000037.1"/>
</dbReference>
<reference evidence="1 2" key="1">
    <citation type="submission" date="2017-07" db="EMBL/GenBank/DDBJ databases">
        <title>A draft genome sequence of Komagataeibacter swingsii LMG 22125.</title>
        <authorList>
            <person name="Skraban J."/>
            <person name="Cleenwerck I."/>
            <person name="Vandamme P."/>
            <person name="Trcek J."/>
        </authorList>
    </citation>
    <scope>NUCLEOTIDE SEQUENCE [LARGE SCALE GENOMIC DNA]</scope>
    <source>
        <strain evidence="1 2">LMG 22125</strain>
    </source>
</reference>
<protein>
    <submittedName>
        <fullName evidence="1">Uncharacterized protein</fullName>
    </submittedName>
</protein>
<dbReference type="AlphaFoldDB" id="A0A2V4QY23"/>
<organism evidence="1 2">
    <name type="scientific">Komagataeibacter swingsii</name>
    <dbReference type="NCBI Taxonomy" id="215220"/>
    <lineage>
        <taxon>Bacteria</taxon>
        <taxon>Pseudomonadati</taxon>
        <taxon>Pseudomonadota</taxon>
        <taxon>Alphaproteobacteria</taxon>
        <taxon>Acetobacterales</taxon>
        <taxon>Acetobacteraceae</taxon>
        <taxon>Komagataeibacter</taxon>
    </lineage>
</organism>
<dbReference type="EMBL" id="NKUB01000037">
    <property type="protein sequence ID" value="PYD68347.1"/>
    <property type="molecule type" value="Genomic_DNA"/>
</dbReference>
<comment type="caution">
    <text evidence="1">The sequence shown here is derived from an EMBL/GenBank/DDBJ whole genome shotgun (WGS) entry which is preliminary data.</text>
</comment>
<proteinExistence type="predicted"/>
<evidence type="ECO:0000313" key="2">
    <source>
        <dbReference type="Proteomes" id="UP000247371"/>
    </source>
</evidence>
<sequence length="146" mass="15721">MKDGPDSNTNPRILPQKRSWQLLVVGDGGTLLTQQDIESLTRILDLLPYVAGLDITTSAGSARVSRDVPGNYIQQADQILAGMFTRNPDVTGITFPATHGRAAHTATADDPHVLPHDRALTAIMDARQHGEITADEMIAQIRQAGS</sequence>